<evidence type="ECO:0000259" key="5">
    <source>
        <dbReference type="Pfam" id="PF00296"/>
    </source>
</evidence>
<evidence type="ECO:0000256" key="2">
    <source>
        <dbReference type="ARBA" id="ARBA00022643"/>
    </source>
</evidence>
<dbReference type="PANTHER" id="PTHR42847:SF4">
    <property type="entry name" value="ALKANESULFONATE MONOOXYGENASE-RELATED"/>
    <property type="match status" value="1"/>
</dbReference>
<dbReference type="OrthoDB" id="7374740at2"/>
<comment type="caution">
    <text evidence="6">The sequence shown here is derived from an EMBL/GenBank/DDBJ whole genome shotgun (WGS) entry which is preliminary data.</text>
</comment>
<keyword evidence="3" id="KW-0560">Oxidoreductase</keyword>
<name>A0A3R9DRU8_9PSEU</name>
<organism evidence="6 7">
    <name type="scientific">Amycolatopsis eburnea</name>
    <dbReference type="NCBI Taxonomy" id="2267691"/>
    <lineage>
        <taxon>Bacteria</taxon>
        <taxon>Bacillati</taxon>
        <taxon>Actinomycetota</taxon>
        <taxon>Actinomycetes</taxon>
        <taxon>Pseudonocardiales</taxon>
        <taxon>Pseudonocardiaceae</taxon>
        <taxon>Amycolatopsis</taxon>
    </lineage>
</organism>
<reference evidence="6 7" key="1">
    <citation type="submission" date="2018-12" db="EMBL/GenBank/DDBJ databases">
        <title>Amycolatopsis eburnea sp. nov. actinomycete associate with arbuscular mycorrhiza fungal spore.</title>
        <authorList>
            <person name="Lumyong S."/>
            <person name="Chaiya L."/>
        </authorList>
    </citation>
    <scope>NUCLEOTIDE SEQUENCE [LARGE SCALE GENOMIC DNA]</scope>
    <source>
        <strain evidence="6 7">GLM-1</strain>
    </source>
</reference>
<evidence type="ECO:0000256" key="3">
    <source>
        <dbReference type="ARBA" id="ARBA00023002"/>
    </source>
</evidence>
<dbReference type="Proteomes" id="UP000267081">
    <property type="component" value="Unassembled WGS sequence"/>
</dbReference>
<evidence type="ECO:0000313" key="6">
    <source>
        <dbReference type="EMBL" id="RSD25826.1"/>
    </source>
</evidence>
<dbReference type="SUPFAM" id="SSF51679">
    <property type="entry name" value="Bacterial luciferase-like"/>
    <property type="match status" value="1"/>
</dbReference>
<dbReference type="PANTHER" id="PTHR42847">
    <property type="entry name" value="ALKANESULFONATE MONOOXYGENASE"/>
    <property type="match status" value="1"/>
</dbReference>
<keyword evidence="4" id="KW-0503">Monooxygenase</keyword>
<dbReference type="InterPro" id="IPR050172">
    <property type="entry name" value="SsuD_RutA_monooxygenase"/>
</dbReference>
<protein>
    <submittedName>
        <fullName evidence="6">LLM class flavin-dependent oxidoreductase</fullName>
    </submittedName>
</protein>
<keyword evidence="7" id="KW-1185">Reference proteome</keyword>
<dbReference type="RefSeq" id="WP_125305959.1">
    <property type="nucleotide sequence ID" value="NZ_RSEC01000008.1"/>
</dbReference>
<gene>
    <name evidence="6" type="ORF">EIY87_02270</name>
</gene>
<evidence type="ECO:0000256" key="4">
    <source>
        <dbReference type="ARBA" id="ARBA00023033"/>
    </source>
</evidence>
<dbReference type="InterPro" id="IPR011251">
    <property type="entry name" value="Luciferase-like_dom"/>
</dbReference>
<evidence type="ECO:0000313" key="7">
    <source>
        <dbReference type="Proteomes" id="UP000267081"/>
    </source>
</evidence>
<dbReference type="GO" id="GO:0008726">
    <property type="term" value="F:alkanesulfonate monooxygenase activity"/>
    <property type="evidence" value="ECO:0007669"/>
    <property type="project" value="TreeGrafter"/>
</dbReference>
<accession>A0A3R9DRU8</accession>
<dbReference type="EMBL" id="RSEC01000008">
    <property type="protein sequence ID" value="RSD25826.1"/>
    <property type="molecule type" value="Genomic_DNA"/>
</dbReference>
<keyword evidence="2" id="KW-0288">FMN</keyword>
<dbReference type="Gene3D" id="3.20.20.30">
    <property type="entry name" value="Luciferase-like domain"/>
    <property type="match status" value="1"/>
</dbReference>
<feature type="domain" description="Luciferase-like" evidence="5">
    <location>
        <begin position="21"/>
        <end position="213"/>
    </location>
</feature>
<keyword evidence="1" id="KW-0285">Flavoprotein</keyword>
<dbReference type="AlphaFoldDB" id="A0A3R9DRU8"/>
<dbReference type="Pfam" id="PF00296">
    <property type="entry name" value="Bac_luciferase"/>
    <property type="match status" value="1"/>
</dbReference>
<dbReference type="GO" id="GO:0046306">
    <property type="term" value="P:alkanesulfonate catabolic process"/>
    <property type="evidence" value="ECO:0007669"/>
    <property type="project" value="TreeGrafter"/>
</dbReference>
<dbReference type="InterPro" id="IPR036661">
    <property type="entry name" value="Luciferase-like_sf"/>
</dbReference>
<sequence>MRAGIVILPEDRWWAAEPKWRAAEEYGFDHAWTYDHLGWRNLVDGPWFSAVPTLTAAAMVTSRIRLGTFVASPVARHPVPFTRELITLDDVSDGRFVLGVGAGVDHLHYDGAVLGAPELTAKQRVDRFTEFVEALDGLLMTDKFDFDGEYYRARGARNLPGPVQRPRLPFVVAANGPRTMTLAARFGAGWVTTGKGGTTADEWWAGVKQLTEVFDQRLDAVGRDRASVQRYVNLDSSPVFSLSSVEAFRDAVGRAGELGFTDVISHWPRSSTPYEGREAVLEQVASDVLPELR</sequence>
<proteinExistence type="predicted"/>
<evidence type="ECO:0000256" key="1">
    <source>
        <dbReference type="ARBA" id="ARBA00022630"/>
    </source>
</evidence>